<reference evidence="4 5" key="1">
    <citation type="submission" date="2019-04" db="EMBL/GenBank/DDBJ databases">
        <title>Friends and foes A comparative genomics studyof 23 Aspergillus species from section Flavi.</title>
        <authorList>
            <consortium name="DOE Joint Genome Institute"/>
            <person name="Kjaerbolling I."/>
            <person name="Vesth T."/>
            <person name="Frisvad J.C."/>
            <person name="Nybo J.L."/>
            <person name="Theobald S."/>
            <person name="Kildgaard S."/>
            <person name="Isbrandt T."/>
            <person name="Kuo A."/>
            <person name="Sato A."/>
            <person name="Lyhne E.K."/>
            <person name="Kogle M.E."/>
            <person name="Wiebenga A."/>
            <person name="Kun R.S."/>
            <person name="Lubbers R.J."/>
            <person name="Makela M.R."/>
            <person name="Barry K."/>
            <person name="Chovatia M."/>
            <person name="Clum A."/>
            <person name="Daum C."/>
            <person name="Haridas S."/>
            <person name="He G."/>
            <person name="LaButti K."/>
            <person name="Lipzen A."/>
            <person name="Mondo S."/>
            <person name="Riley R."/>
            <person name="Salamov A."/>
            <person name="Simmons B.A."/>
            <person name="Magnuson J.K."/>
            <person name="Henrissat B."/>
            <person name="Mortensen U.H."/>
            <person name="Larsen T.O."/>
            <person name="Devries R.P."/>
            <person name="Grigoriev I.V."/>
            <person name="Machida M."/>
            <person name="Baker S.E."/>
            <person name="Andersen M.R."/>
        </authorList>
    </citation>
    <scope>NUCLEOTIDE SEQUENCE [LARGE SCALE GENOMIC DNA]</scope>
    <source>
        <strain evidence="4 5">CBS 763.97</strain>
    </source>
</reference>
<feature type="domain" description="Ketoreductase" evidence="3">
    <location>
        <begin position="36"/>
        <end position="213"/>
    </location>
</feature>
<gene>
    <name evidence="4" type="ORF">BDV27DRAFT_164532</name>
</gene>
<dbReference type="Pfam" id="PF08659">
    <property type="entry name" value="KR"/>
    <property type="match status" value="1"/>
</dbReference>
<dbReference type="SMART" id="SM00822">
    <property type="entry name" value="PKS_KR"/>
    <property type="match status" value="1"/>
</dbReference>
<evidence type="ECO:0000256" key="2">
    <source>
        <dbReference type="ARBA" id="ARBA00022553"/>
    </source>
</evidence>
<dbReference type="Gene3D" id="1.10.1200.10">
    <property type="entry name" value="ACP-like"/>
    <property type="match status" value="1"/>
</dbReference>
<keyword evidence="1" id="KW-0596">Phosphopantetheine</keyword>
<dbReference type="GO" id="GO:0044550">
    <property type="term" value="P:secondary metabolite biosynthetic process"/>
    <property type="evidence" value="ECO:0007669"/>
    <property type="project" value="TreeGrafter"/>
</dbReference>
<evidence type="ECO:0000259" key="3">
    <source>
        <dbReference type="SMART" id="SM00822"/>
    </source>
</evidence>
<organism evidence="4 5">
    <name type="scientific">Aspergillus caelatus</name>
    <dbReference type="NCBI Taxonomy" id="61420"/>
    <lineage>
        <taxon>Eukaryota</taxon>
        <taxon>Fungi</taxon>
        <taxon>Dikarya</taxon>
        <taxon>Ascomycota</taxon>
        <taxon>Pezizomycotina</taxon>
        <taxon>Eurotiomycetes</taxon>
        <taxon>Eurotiomycetidae</taxon>
        <taxon>Eurotiales</taxon>
        <taxon>Aspergillaceae</taxon>
        <taxon>Aspergillus</taxon>
        <taxon>Aspergillus subgen. Circumdati</taxon>
    </lineage>
</organism>
<dbReference type="EMBL" id="ML738025">
    <property type="protein sequence ID" value="KAE8357420.1"/>
    <property type="molecule type" value="Genomic_DNA"/>
</dbReference>
<dbReference type="GeneID" id="43658161"/>
<evidence type="ECO:0000256" key="1">
    <source>
        <dbReference type="ARBA" id="ARBA00022450"/>
    </source>
</evidence>
<dbReference type="GO" id="GO:0006633">
    <property type="term" value="P:fatty acid biosynthetic process"/>
    <property type="evidence" value="ECO:0007669"/>
    <property type="project" value="TreeGrafter"/>
</dbReference>
<dbReference type="OrthoDB" id="329835at2759"/>
<dbReference type="RefSeq" id="XP_031920501.1">
    <property type="nucleotide sequence ID" value="XM_032073715.1"/>
</dbReference>
<protein>
    <submittedName>
        <fullName evidence="4">KR domain-containing protein</fullName>
    </submittedName>
</protein>
<dbReference type="Pfam" id="PF00550">
    <property type="entry name" value="PP-binding"/>
    <property type="match status" value="1"/>
</dbReference>
<dbReference type="PANTHER" id="PTHR43775">
    <property type="entry name" value="FATTY ACID SYNTHASE"/>
    <property type="match status" value="1"/>
</dbReference>
<proteinExistence type="predicted"/>
<dbReference type="GO" id="GO:0004312">
    <property type="term" value="F:fatty acid synthase activity"/>
    <property type="evidence" value="ECO:0007669"/>
    <property type="project" value="TreeGrafter"/>
</dbReference>
<dbReference type="InterPro" id="IPR036291">
    <property type="entry name" value="NAD(P)-bd_dom_sf"/>
</dbReference>
<sequence>MRSGHHKGKVIIRMSESPSELHVTSTQGSITFPSDVSYLLVGGLGDVGRVLAQWMVRQGARELIILSRSTRRLEREQSFIKELEAQDCQIITIAGDVANLEDVKTALSSCTKPLAGVINLALSLHDRTFLQMSHAEWKSALAPKVSGMWNLHRAVEGLPLDFFLVLSSFAGITGNVGQAKYTAACTYLDAFTQYRRQMGLPSSVVDLGVVAGSAAIQDQNISRHLDTVEWTRLSRQQYSSETEYTEMLEDERLGLDARFSMHRNLAIYAESRKPNNQLKLLLGRIDEDPRLLSDPEMGTTLVSQLAKLINHRTTQASEVDLEQASAVAVGSLMAIEVKSWLSRQLGVQLTLDEISKANTVGTLAQLTLLNGRRQSTKLVKIALIPPKKDDQ</sequence>
<dbReference type="InterPro" id="IPR009081">
    <property type="entry name" value="PP-bd_ACP"/>
</dbReference>
<name>A0A5N6ZMM4_9EURO</name>
<dbReference type="InterPro" id="IPR036736">
    <property type="entry name" value="ACP-like_sf"/>
</dbReference>
<dbReference type="InterPro" id="IPR013968">
    <property type="entry name" value="PKS_KR"/>
</dbReference>
<accession>A0A5N6ZMM4</accession>
<dbReference type="InterPro" id="IPR050091">
    <property type="entry name" value="PKS_NRPS_Biosynth_Enz"/>
</dbReference>
<keyword evidence="2" id="KW-0597">Phosphoprotein</keyword>
<keyword evidence="5" id="KW-1185">Reference proteome</keyword>
<dbReference type="PANTHER" id="PTHR43775:SF37">
    <property type="entry name" value="SI:DKEY-61P9.11"/>
    <property type="match status" value="1"/>
</dbReference>
<evidence type="ECO:0000313" key="5">
    <source>
        <dbReference type="Proteomes" id="UP000326268"/>
    </source>
</evidence>
<evidence type="ECO:0000313" key="4">
    <source>
        <dbReference type="EMBL" id="KAE8357420.1"/>
    </source>
</evidence>
<dbReference type="Gene3D" id="3.40.50.720">
    <property type="entry name" value="NAD(P)-binding Rossmann-like Domain"/>
    <property type="match status" value="1"/>
</dbReference>
<dbReference type="InterPro" id="IPR057326">
    <property type="entry name" value="KR_dom"/>
</dbReference>
<dbReference type="Proteomes" id="UP000326268">
    <property type="component" value="Unassembled WGS sequence"/>
</dbReference>
<dbReference type="AlphaFoldDB" id="A0A5N6ZMM4"/>
<dbReference type="SUPFAM" id="SSF47336">
    <property type="entry name" value="ACP-like"/>
    <property type="match status" value="1"/>
</dbReference>
<dbReference type="GO" id="GO:0016874">
    <property type="term" value="F:ligase activity"/>
    <property type="evidence" value="ECO:0007669"/>
    <property type="project" value="UniProtKB-KW"/>
</dbReference>
<dbReference type="SUPFAM" id="SSF51735">
    <property type="entry name" value="NAD(P)-binding Rossmann-fold domains"/>
    <property type="match status" value="1"/>
</dbReference>